<evidence type="ECO:0000313" key="8">
    <source>
        <dbReference type="Proteomes" id="UP000318741"/>
    </source>
</evidence>
<keyword evidence="4 5" id="KW-0472">Membrane</keyword>
<keyword evidence="2 5" id="KW-0812">Transmembrane</keyword>
<feature type="transmembrane region" description="Helical" evidence="5">
    <location>
        <begin position="293"/>
        <end position="309"/>
    </location>
</feature>
<sequence length="523" mass="55820">MHAAPPSLAGPPAAADWHAPVRPAAGGVLRRGRLPSGKRLFLAAAFLVGIPFYFAGQSWNTSAAAAFTETAEEMEARASGGNALRQIAFLTLGGCGVWCLARDRRHQARPRPAWWSPRMPGGRLAGLLREWAGVARRAHPVAWTLALYIAWCFASVLWSHEPGQTVRKLVVLGCWTAGSLGVARALEPRRIIWLGVLLPALYLLIGVLAELSLGTFRPWAGDYRFAGTMHPNSQGLTLASMIAGAFVLWQSERREAAQTGANNGSRRLRWGWRLPALIAAGALFTLLTKSRTSAAGLVLCLGLLTAIAVPPRWRLAATVSGGTFGGLFLLVALSLGSDPLGGALDAATLGRKEQISSLTGRHEIWEEIGRFTDRRPLAGFGYDTFWTPEHVAIVSENCGWGLREAHSAYRDVLLSVGLIGLWLLVPALVWGWFAAARRYAAGERRAEGRPGAPGVGTGDPLAGYVAGLLAVGLLNAFTESAMSMVLFTPFLICCGLAKLYVFPQETVSPFAGGRDASPPAPAP</sequence>
<dbReference type="EMBL" id="CP036265">
    <property type="protein sequence ID" value="QDT17758.1"/>
    <property type="molecule type" value="Genomic_DNA"/>
</dbReference>
<organism evidence="7 8">
    <name type="scientific">Alienimonas californiensis</name>
    <dbReference type="NCBI Taxonomy" id="2527989"/>
    <lineage>
        <taxon>Bacteria</taxon>
        <taxon>Pseudomonadati</taxon>
        <taxon>Planctomycetota</taxon>
        <taxon>Planctomycetia</taxon>
        <taxon>Planctomycetales</taxon>
        <taxon>Planctomycetaceae</taxon>
        <taxon>Alienimonas</taxon>
    </lineage>
</organism>
<comment type="subcellular location">
    <subcellularLocation>
        <location evidence="1">Membrane</location>
        <topology evidence="1">Multi-pass membrane protein</topology>
    </subcellularLocation>
</comment>
<dbReference type="Pfam" id="PF04932">
    <property type="entry name" value="Wzy_C"/>
    <property type="match status" value="1"/>
</dbReference>
<feature type="transmembrane region" description="Helical" evidence="5">
    <location>
        <begin position="233"/>
        <end position="249"/>
    </location>
</feature>
<dbReference type="Proteomes" id="UP000318741">
    <property type="component" value="Chromosome"/>
</dbReference>
<feature type="transmembrane region" description="Helical" evidence="5">
    <location>
        <begin position="40"/>
        <end position="59"/>
    </location>
</feature>
<evidence type="ECO:0000313" key="7">
    <source>
        <dbReference type="EMBL" id="QDT17758.1"/>
    </source>
</evidence>
<evidence type="ECO:0000256" key="4">
    <source>
        <dbReference type="ARBA" id="ARBA00023136"/>
    </source>
</evidence>
<keyword evidence="8" id="KW-1185">Reference proteome</keyword>
<feature type="transmembrane region" description="Helical" evidence="5">
    <location>
        <begin position="141"/>
        <end position="160"/>
    </location>
</feature>
<keyword evidence="3 5" id="KW-1133">Transmembrane helix</keyword>
<feature type="domain" description="O-antigen ligase-related" evidence="6">
    <location>
        <begin position="277"/>
        <end position="424"/>
    </location>
</feature>
<feature type="transmembrane region" description="Helical" evidence="5">
    <location>
        <begin position="83"/>
        <end position="101"/>
    </location>
</feature>
<feature type="transmembrane region" description="Helical" evidence="5">
    <location>
        <begin position="270"/>
        <end position="287"/>
    </location>
</feature>
<dbReference type="InterPro" id="IPR051533">
    <property type="entry name" value="WaaL-like"/>
</dbReference>
<gene>
    <name evidence="7" type="ORF">CA12_38900</name>
</gene>
<evidence type="ECO:0000256" key="5">
    <source>
        <dbReference type="SAM" id="Phobius"/>
    </source>
</evidence>
<evidence type="ECO:0000259" key="6">
    <source>
        <dbReference type="Pfam" id="PF04932"/>
    </source>
</evidence>
<keyword evidence="7" id="KW-0436">Ligase</keyword>
<name>A0A517PEH1_9PLAN</name>
<evidence type="ECO:0000256" key="1">
    <source>
        <dbReference type="ARBA" id="ARBA00004141"/>
    </source>
</evidence>
<dbReference type="PANTHER" id="PTHR37422:SF17">
    <property type="entry name" value="O-ANTIGEN LIGASE"/>
    <property type="match status" value="1"/>
</dbReference>
<accession>A0A517PEH1</accession>
<protein>
    <submittedName>
        <fullName evidence="7">O-Antigen ligase</fullName>
    </submittedName>
</protein>
<dbReference type="PANTHER" id="PTHR37422">
    <property type="entry name" value="TEICHURONIC ACID BIOSYNTHESIS PROTEIN TUAE"/>
    <property type="match status" value="1"/>
</dbReference>
<feature type="transmembrane region" description="Helical" evidence="5">
    <location>
        <begin position="316"/>
        <end position="335"/>
    </location>
</feature>
<feature type="transmembrane region" description="Helical" evidence="5">
    <location>
        <begin position="166"/>
        <end position="186"/>
    </location>
</feature>
<dbReference type="KEGG" id="acaf:CA12_38900"/>
<proteinExistence type="predicted"/>
<dbReference type="InterPro" id="IPR007016">
    <property type="entry name" value="O-antigen_ligase-rel_domated"/>
</dbReference>
<feature type="transmembrane region" description="Helical" evidence="5">
    <location>
        <begin position="412"/>
        <end position="433"/>
    </location>
</feature>
<reference evidence="7 8" key="1">
    <citation type="submission" date="2019-02" db="EMBL/GenBank/DDBJ databases">
        <title>Deep-cultivation of Planctomycetes and their phenomic and genomic characterization uncovers novel biology.</title>
        <authorList>
            <person name="Wiegand S."/>
            <person name="Jogler M."/>
            <person name="Boedeker C."/>
            <person name="Pinto D."/>
            <person name="Vollmers J."/>
            <person name="Rivas-Marin E."/>
            <person name="Kohn T."/>
            <person name="Peeters S.H."/>
            <person name="Heuer A."/>
            <person name="Rast P."/>
            <person name="Oberbeckmann S."/>
            <person name="Bunk B."/>
            <person name="Jeske O."/>
            <person name="Meyerdierks A."/>
            <person name="Storesund J.E."/>
            <person name="Kallscheuer N."/>
            <person name="Luecker S."/>
            <person name="Lage O.M."/>
            <person name="Pohl T."/>
            <person name="Merkel B.J."/>
            <person name="Hornburger P."/>
            <person name="Mueller R.-W."/>
            <person name="Bruemmer F."/>
            <person name="Labrenz M."/>
            <person name="Spormann A.M."/>
            <person name="Op den Camp H."/>
            <person name="Overmann J."/>
            <person name="Amann R."/>
            <person name="Jetten M.S.M."/>
            <person name="Mascher T."/>
            <person name="Medema M.H."/>
            <person name="Devos D.P."/>
            <person name="Kaster A.-K."/>
            <person name="Ovreas L."/>
            <person name="Rohde M."/>
            <person name="Galperin M.Y."/>
            <person name="Jogler C."/>
        </authorList>
    </citation>
    <scope>NUCLEOTIDE SEQUENCE [LARGE SCALE GENOMIC DNA]</scope>
    <source>
        <strain evidence="7 8">CA12</strain>
    </source>
</reference>
<dbReference type="OrthoDB" id="4391260at2"/>
<dbReference type="GO" id="GO:0016020">
    <property type="term" value="C:membrane"/>
    <property type="evidence" value="ECO:0007669"/>
    <property type="project" value="UniProtKB-SubCell"/>
</dbReference>
<dbReference type="GO" id="GO:0016874">
    <property type="term" value="F:ligase activity"/>
    <property type="evidence" value="ECO:0007669"/>
    <property type="project" value="UniProtKB-KW"/>
</dbReference>
<evidence type="ECO:0000256" key="3">
    <source>
        <dbReference type="ARBA" id="ARBA00022989"/>
    </source>
</evidence>
<feature type="transmembrane region" description="Helical" evidence="5">
    <location>
        <begin position="191"/>
        <end position="213"/>
    </location>
</feature>
<dbReference type="AlphaFoldDB" id="A0A517PEH1"/>
<feature type="transmembrane region" description="Helical" evidence="5">
    <location>
        <begin position="454"/>
        <end position="474"/>
    </location>
</feature>
<evidence type="ECO:0000256" key="2">
    <source>
        <dbReference type="ARBA" id="ARBA00022692"/>
    </source>
</evidence>
<dbReference type="RefSeq" id="WP_145360761.1">
    <property type="nucleotide sequence ID" value="NZ_CP036265.1"/>
</dbReference>
<feature type="transmembrane region" description="Helical" evidence="5">
    <location>
        <begin position="480"/>
        <end position="501"/>
    </location>
</feature>